<dbReference type="PROSITE" id="PS51987">
    <property type="entry name" value="GS_CATALYTIC"/>
    <property type="match status" value="1"/>
</dbReference>
<evidence type="ECO:0000256" key="2">
    <source>
        <dbReference type="PROSITE-ProRule" id="PRU01331"/>
    </source>
</evidence>
<evidence type="ECO:0000259" key="5">
    <source>
        <dbReference type="PROSITE" id="PS51987"/>
    </source>
</evidence>
<sequence>MSPKSVASDSQANGQHMHLSLQPASPPLEASFLAGILKRLPSLCSFCLPLEMSYERLKPHMAGETVSWGTDSRLVPIRKVEPSRWEIR</sequence>
<dbReference type="SUPFAM" id="SSF55931">
    <property type="entry name" value="Glutamine synthetase/guanido kinase"/>
    <property type="match status" value="1"/>
</dbReference>
<feature type="compositionally biased region" description="Polar residues" evidence="4">
    <location>
        <begin position="1"/>
        <end position="14"/>
    </location>
</feature>
<dbReference type="PANTHER" id="PTHR43785">
    <property type="entry name" value="GAMMA-GLUTAMYLPUTRESCINE SYNTHETASE"/>
    <property type="match status" value="1"/>
</dbReference>
<evidence type="ECO:0000256" key="3">
    <source>
        <dbReference type="RuleBase" id="RU000384"/>
    </source>
</evidence>
<dbReference type="Gene3D" id="3.30.590.10">
    <property type="entry name" value="Glutamine synthetase/guanido kinase, catalytic domain"/>
    <property type="match status" value="1"/>
</dbReference>
<dbReference type="InterPro" id="IPR008146">
    <property type="entry name" value="Gln_synth_cat_dom"/>
</dbReference>
<dbReference type="Pfam" id="PF00120">
    <property type="entry name" value="Gln-synt_C"/>
    <property type="match status" value="1"/>
</dbReference>
<comment type="caution">
    <text evidence="6">The sequence shown here is derived from an EMBL/GenBank/DDBJ whole genome shotgun (WGS) entry which is preliminary data.</text>
</comment>
<reference evidence="6" key="2">
    <citation type="journal article" date="2023" name="IMA Fungus">
        <title>Comparative genomic study of the Penicillium genus elucidates a diverse pangenome and 15 lateral gene transfer events.</title>
        <authorList>
            <person name="Petersen C."/>
            <person name="Sorensen T."/>
            <person name="Nielsen M.R."/>
            <person name="Sondergaard T.E."/>
            <person name="Sorensen J.L."/>
            <person name="Fitzpatrick D.A."/>
            <person name="Frisvad J.C."/>
            <person name="Nielsen K.L."/>
        </authorList>
    </citation>
    <scope>NUCLEOTIDE SEQUENCE</scope>
    <source>
        <strain evidence="6">IBT 16849</strain>
    </source>
</reference>
<dbReference type="OrthoDB" id="3364440at2759"/>
<dbReference type="PANTHER" id="PTHR43785:SF2">
    <property type="entry name" value="TYPE-1 GLUTAMINE SYNTHETASE 1"/>
    <property type="match status" value="1"/>
</dbReference>
<organism evidence="6 7">
    <name type="scientific">Penicillium cf. griseofulvum</name>
    <dbReference type="NCBI Taxonomy" id="2972120"/>
    <lineage>
        <taxon>Eukaryota</taxon>
        <taxon>Fungi</taxon>
        <taxon>Dikarya</taxon>
        <taxon>Ascomycota</taxon>
        <taxon>Pezizomycotina</taxon>
        <taxon>Eurotiomycetes</taxon>
        <taxon>Eurotiomycetidae</taxon>
        <taxon>Eurotiales</taxon>
        <taxon>Aspergillaceae</taxon>
        <taxon>Penicillium</taxon>
    </lineage>
</organism>
<dbReference type="InterPro" id="IPR014746">
    <property type="entry name" value="Gln_synth/guanido_kin_cat_dom"/>
</dbReference>
<dbReference type="EMBL" id="JAPQKP010000002">
    <property type="protein sequence ID" value="KAJ5207368.1"/>
    <property type="molecule type" value="Genomic_DNA"/>
</dbReference>
<evidence type="ECO:0000313" key="7">
    <source>
        <dbReference type="Proteomes" id="UP001150879"/>
    </source>
</evidence>
<proteinExistence type="inferred from homology"/>
<accession>A0A9W9MU45</accession>
<dbReference type="AlphaFoldDB" id="A0A9W9MU45"/>
<comment type="similarity">
    <text evidence="2 3">Belongs to the glutamine synthetase family.</text>
</comment>
<evidence type="ECO:0000313" key="6">
    <source>
        <dbReference type="EMBL" id="KAJ5207368.1"/>
    </source>
</evidence>
<dbReference type="GO" id="GO:0004356">
    <property type="term" value="F:glutamine synthetase activity"/>
    <property type="evidence" value="ECO:0007669"/>
    <property type="project" value="InterPro"/>
</dbReference>
<feature type="region of interest" description="Disordered" evidence="4">
    <location>
        <begin position="1"/>
        <end position="22"/>
    </location>
</feature>
<name>A0A9W9MU45_9EURO</name>
<gene>
    <name evidence="6" type="ORF">N7472_003816</name>
</gene>
<dbReference type="Proteomes" id="UP001150879">
    <property type="component" value="Unassembled WGS sequence"/>
</dbReference>
<evidence type="ECO:0000256" key="1">
    <source>
        <dbReference type="ARBA" id="ARBA00022598"/>
    </source>
</evidence>
<feature type="domain" description="GS catalytic" evidence="5">
    <location>
        <begin position="1"/>
        <end position="88"/>
    </location>
</feature>
<reference evidence="6" key="1">
    <citation type="submission" date="2022-11" db="EMBL/GenBank/DDBJ databases">
        <authorList>
            <person name="Petersen C."/>
        </authorList>
    </citation>
    <scope>NUCLEOTIDE SEQUENCE</scope>
    <source>
        <strain evidence="6">IBT 16849</strain>
    </source>
</reference>
<keyword evidence="7" id="KW-1185">Reference proteome</keyword>
<evidence type="ECO:0000256" key="4">
    <source>
        <dbReference type="SAM" id="MobiDB-lite"/>
    </source>
</evidence>
<keyword evidence="1" id="KW-0436">Ligase</keyword>
<protein>
    <submittedName>
        <fullName evidence="6">Glutamine synthetase</fullName>
    </submittedName>
</protein>